<feature type="chain" id="PRO_5038684604" description="Secreted protein" evidence="1">
    <location>
        <begin position="31"/>
        <end position="155"/>
    </location>
</feature>
<keyword evidence="3" id="KW-1185">Reference proteome</keyword>
<evidence type="ECO:0008006" key="4">
    <source>
        <dbReference type="Google" id="ProtNLM"/>
    </source>
</evidence>
<sequence>MRRLIAGAAGAALAATALVGALPGSASASAGDVALKKTIYSQKAKPTRKSTKFDAKCNTVGNGRKSAGMACFRAKGDRIWIKDTAPGDGLRIEVRGMTNSNGNPNYRCYGNHKGGWQVCNFDRQMAEKRIFLWYVSTWKGSKIKWTSDEKMLRTS</sequence>
<keyword evidence="1" id="KW-0732">Signal</keyword>
<dbReference type="RefSeq" id="WP_069567582.1">
    <property type="nucleotide sequence ID" value="NZ_CP017157.1"/>
</dbReference>
<gene>
    <name evidence="2" type="ORF">SL103_05165</name>
</gene>
<name>A0A1D7VG62_9ACTN</name>
<dbReference type="OrthoDB" id="4247493at2"/>
<accession>A0A1D7VG62</accession>
<organism evidence="2 3">
    <name type="scientific">Streptomyces lydicus</name>
    <dbReference type="NCBI Taxonomy" id="47763"/>
    <lineage>
        <taxon>Bacteria</taxon>
        <taxon>Bacillati</taxon>
        <taxon>Actinomycetota</taxon>
        <taxon>Actinomycetes</taxon>
        <taxon>Kitasatosporales</taxon>
        <taxon>Streptomycetaceae</taxon>
        <taxon>Streptomyces</taxon>
    </lineage>
</organism>
<dbReference type="EMBL" id="CP017157">
    <property type="protein sequence ID" value="AOP45711.1"/>
    <property type="molecule type" value="Genomic_DNA"/>
</dbReference>
<evidence type="ECO:0000313" key="2">
    <source>
        <dbReference type="EMBL" id="AOP45711.1"/>
    </source>
</evidence>
<reference evidence="2 3" key="1">
    <citation type="submission" date="2016-09" db="EMBL/GenBank/DDBJ databases">
        <title>Complete genome sequencing of Streptomyces lydicus 103 and metabolic pathways analysis of antibiotic biosynthesis.</title>
        <authorList>
            <person name="Jia N."/>
            <person name="Ding M.-Z."/>
            <person name="Gao F."/>
            <person name="Yuan Y.-J."/>
        </authorList>
    </citation>
    <scope>NUCLEOTIDE SEQUENCE [LARGE SCALE GENOMIC DNA]</scope>
    <source>
        <strain evidence="2 3">103</strain>
    </source>
</reference>
<dbReference type="AlphaFoldDB" id="A0A1D7VG62"/>
<dbReference type="KEGG" id="slc:SL103_05165"/>
<protein>
    <recommendedName>
        <fullName evidence="4">Secreted protein</fullName>
    </recommendedName>
</protein>
<dbReference type="Proteomes" id="UP000094094">
    <property type="component" value="Chromosome"/>
</dbReference>
<evidence type="ECO:0000256" key="1">
    <source>
        <dbReference type="SAM" id="SignalP"/>
    </source>
</evidence>
<evidence type="ECO:0000313" key="3">
    <source>
        <dbReference type="Proteomes" id="UP000094094"/>
    </source>
</evidence>
<feature type="signal peptide" evidence="1">
    <location>
        <begin position="1"/>
        <end position="30"/>
    </location>
</feature>
<proteinExistence type="predicted"/>